<dbReference type="Proteomes" id="UP000256970">
    <property type="component" value="Unassembled WGS sequence"/>
</dbReference>
<organism evidence="3 4">
    <name type="scientific">Tetradesmus obliquus</name>
    <name type="common">Green alga</name>
    <name type="synonym">Acutodesmus obliquus</name>
    <dbReference type="NCBI Taxonomy" id="3088"/>
    <lineage>
        <taxon>Eukaryota</taxon>
        <taxon>Viridiplantae</taxon>
        <taxon>Chlorophyta</taxon>
        <taxon>core chlorophytes</taxon>
        <taxon>Chlorophyceae</taxon>
        <taxon>CS clade</taxon>
        <taxon>Sphaeropleales</taxon>
        <taxon>Scenedesmaceae</taxon>
        <taxon>Tetradesmus</taxon>
    </lineage>
</organism>
<accession>A0A383WN82</accession>
<evidence type="ECO:0000256" key="1">
    <source>
        <dbReference type="SAM" id="Phobius"/>
    </source>
</evidence>
<keyword evidence="1" id="KW-0812">Transmembrane</keyword>
<name>A0A383WN82_TETOB</name>
<keyword evidence="1" id="KW-0472">Membrane</keyword>
<reference evidence="3 4" key="1">
    <citation type="submission" date="2016-10" db="EMBL/GenBank/DDBJ databases">
        <authorList>
            <person name="Cai Z."/>
        </authorList>
    </citation>
    <scope>NUCLEOTIDE SEQUENCE [LARGE SCALE GENOMIC DNA]</scope>
</reference>
<keyword evidence="1" id="KW-1133">Transmembrane helix</keyword>
<sequence>MLQQYGPGAFLCYITCSNLLSVGMLSSAWLLFTRTTGFTPLQAGQWPKFLVFYAGAYAMTHAARPLKLAVGLACAPVGTALVDGVAWTLRSSKVAALVVLLVAEAAGLLCCLGAVALYANRLALSVAV</sequence>
<evidence type="ECO:0000313" key="4">
    <source>
        <dbReference type="Proteomes" id="UP000256970"/>
    </source>
</evidence>
<evidence type="ECO:0000313" key="2">
    <source>
        <dbReference type="EMBL" id="SZX76320.1"/>
    </source>
</evidence>
<keyword evidence="4" id="KW-1185">Reference proteome</keyword>
<gene>
    <name evidence="2" type="ORF">BQ4739_LOCUS16710</name>
    <name evidence="3" type="ORF">BQ4739_LOCUS19210</name>
</gene>
<dbReference type="AlphaFoldDB" id="A0A383WN82"/>
<evidence type="ECO:0000313" key="3">
    <source>
        <dbReference type="EMBL" id="SZX78910.1"/>
    </source>
</evidence>
<feature type="transmembrane region" description="Helical" evidence="1">
    <location>
        <begin position="68"/>
        <end position="87"/>
    </location>
</feature>
<protein>
    <submittedName>
        <fullName evidence="3">Uncharacterized protein</fullName>
    </submittedName>
</protein>
<feature type="transmembrane region" description="Helical" evidence="1">
    <location>
        <begin position="12"/>
        <end position="32"/>
    </location>
</feature>
<dbReference type="EMBL" id="FNXT01001255">
    <property type="protein sequence ID" value="SZX76320.1"/>
    <property type="molecule type" value="Genomic_DNA"/>
</dbReference>
<feature type="transmembrane region" description="Helical" evidence="1">
    <location>
        <begin position="94"/>
        <end position="119"/>
    </location>
</feature>
<dbReference type="EMBL" id="FNXT01001346">
    <property type="protein sequence ID" value="SZX78910.1"/>
    <property type="molecule type" value="Genomic_DNA"/>
</dbReference>
<proteinExistence type="predicted"/>